<proteinExistence type="predicted"/>
<comment type="caution">
    <text evidence="2">The sequence shown here is derived from an EMBL/GenBank/DDBJ whole genome shotgun (WGS) entry which is preliminary data.</text>
</comment>
<evidence type="ECO:0000313" key="2">
    <source>
        <dbReference type="EMBL" id="KAF4128944.1"/>
    </source>
</evidence>
<dbReference type="EMBL" id="JAACNO010003039">
    <property type="protein sequence ID" value="KAF4128944.1"/>
    <property type="molecule type" value="Genomic_DNA"/>
</dbReference>
<feature type="region of interest" description="Disordered" evidence="1">
    <location>
        <begin position="1"/>
        <end position="61"/>
    </location>
</feature>
<organism evidence="2 3">
    <name type="scientific">Phytophthora infestans</name>
    <name type="common">Potato late blight agent</name>
    <name type="synonym">Botrytis infestans</name>
    <dbReference type="NCBI Taxonomy" id="4787"/>
    <lineage>
        <taxon>Eukaryota</taxon>
        <taxon>Sar</taxon>
        <taxon>Stramenopiles</taxon>
        <taxon>Oomycota</taxon>
        <taxon>Peronosporomycetes</taxon>
        <taxon>Peronosporales</taxon>
        <taxon>Peronosporaceae</taxon>
        <taxon>Phytophthora</taxon>
    </lineage>
</organism>
<protein>
    <submittedName>
        <fullName evidence="2">Uncharacterized protein</fullName>
    </submittedName>
</protein>
<evidence type="ECO:0000313" key="3">
    <source>
        <dbReference type="Proteomes" id="UP000704712"/>
    </source>
</evidence>
<dbReference type="AlphaFoldDB" id="A0A8S9TQW4"/>
<reference evidence="2" key="1">
    <citation type="submission" date="2020-03" db="EMBL/GenBank/DDBJ databases">
        <title>Hybrid Assembly of Korean Phytophthora infestans isolates.</title>
        <authorList>
            <person name="Prokchorchik M."/>
            <person name="Lee Y."/>
            <person name="Seo J."/>
            <person name="Cho J.-H."/>
            <person name="Park Y.-E."/>
            <person name="Jang D.-C."/>
            <person name="Im J.-S."/>
            <person name="Choi J.-G."/>
            <person name="Park H.-J."/>
            <person name="Lee G.-B."/>
            <person name="Lee Y.-G."/>
            <person name="Hong S.-Y."/>
            <person name="Cho K."/>
            <person name="Sohn K.H."/>
        </authorList>
    </citation>
    <scope>NUCLEOTIDE SEQUENCE</scope>
    <source>
        <strain evidence="2">KR_2_A2</strain>
    </source>
</reference>
<feature type="compositionally biased region" description="Low complexity" evidence="1">
    <location>
        <begin position="12"/>
        <end position="40"/>
    </location>
</feature>
<dbReference type="Proteomes" id="UP000704712">
    <property type="component" value="Unassembled WGS sequence"/>
</dbReference>
<gene>
    <name evidence="2" type="ORF">GN958_ATG21856</name>
</gene>
<sequence length="376" mass="43018">MLPRKQVDLMIGSPSCSTSSSSDATGASDETQPDAAPVPRRAAKKRTSTRKPKPPKIRTYTRRQTEIKELRDEIKRLKKQMVQFESRNQKLRQREALAEREIMNKLMRDSLHAQRLSFASTTSMLTQFYRDSVTEPFDLPARLCRDPIKRETALLRMRKDRIEVALNFMLQREHHYATSEFCDRKRFEATNGDFLSLRFEIMPLPGARCIKTIINALQGFVYNLKISISEAIGDIAVRENDDATAGSPVAQHRLVATIGDTMQTDTNIVAFAEYRPPVSGERELGLMIGDAVDEDELFPYRPETRICQDMTVITLVAWHEAERQEPVIVMTRWWCLRLRRSHIYMPPKVVDRICSGLDKVSQAMLSTARRASGLSV</sequence>
<accession>A0A8S9TQW4</accession>
<feature type="compositionally biased region" description="Basic residues" evidence="1">
    <location>
        <begin position="41"/>
        <end position="61"/>
    </location>
</feature>
<evidence type="ECO:0000256" key="1">
    <source>
        <dbReference type="SAM" id="MobiDB-lite"/>
    </source>
</evidence>
<name>A0A8S9TQW4_PHYIN</name>